<comment type="caution">
    <text evidence="3">The sequence shown here is derived from an EMBL/GenBank/DDBJ whole genome shotgun (WGS) entry which is preliminary data.</text>
</comment>
<accession>A0A9P4SC09</accession>
<protein>
    <submittedName>
        <fullName evidence="3">Uncharacterized protein</fullName>
    </submittedName>
</protein>
<evidence type="ECO:0000313" key="3">
    <source>
        <dbReference type="EMBL" id="KAF2839015.1"/>
    </source>
</evidence>
<evidence type="ECO:0000256" key="1">
    <source>
        <dbReference type="ARBA" id="ARBA00022729"/>
    </source>
</evidence>
<dbReference type="PANTHER" id="PTHR31836">
    <property type="match status" value="1"/>
</dbReference>
<gene>
    <name evidence="3" type="ORF">M501DRAFT_1031176</name>
</gene>
<organism evidence="3 4">
    <name type="scientific">Patellaria atrata CBS 101060</name>
    <dbReference type="NCBI Taxonomy" id="1346257"/>
    <lineage>
        <taxon>Eukaryota</taxon>
        <taxon>Fungi</taxon>
        <taxon>Dikarya</taxon>
        <taxon>Ascomycota</taxon>
        <taxon>Pezizomycotina</taxon>
        <taxon>Dothideomycetes</taxon>
        <taxon>Dothideomycetes incertae sedis</taxon>
        <taxon>Patellariales</taxon>
        <taxon>Patellariaceae</taxon>
        <taxon>Patellaria</taxon>
    </lineage>
</organism>
<dbReference type="InterPro" id="IPR051477">
    <property type="entry name" value="Expansin_CellWall"/>
</dbReference>
<evidence type="ECO:0000313" key="4">
    <source>
        <dbReference type="Proteomes" id="UP000799429"/>
    </source>
</evidence>
<feature type="signal peptide" evidence="2">
    <location>
        <begin position="1"/>
        <end position="19"/>
    </location>
</feature>
<evidence type="ECO:0000256" key="2">
    <source>
        <dbReference type="SAM" id="SignalP"/>
    </source>
</evidence>
<feature type="chain" id="PRO_5040264943" evidence="2">
    <location>
        <begin position="20"/>
        <end position="146"/>
    </location>
</feature>
<dbReference type="AlphaFoldDB" id="A0A9P4SC09"/>
<keyword evidence="4" id="KW-1185">Reference proteome</keyword>
<dbReference type="EMBL" id="MU006095">
    <property type="protein sequence ID" value="KAF2839015.1"/>
    <property type="molecule type" value="Genomic_DNA"/>
</dbReference>
<keyword evidence="1 2" id="KW-0732">Signal</keyword>
<reference evidence="3" key="1">
    <citation type="journal article" date="2020" name="Stud. Mycol.">
        <title>101 Dothideomycetes genomes: a test case for predicting lifestyles and emergence of pathogens.</title>
        <authorList>
            <person name="Haridas S."/>
            <person name="Albert R."/>
            <person name="Binder M."/>
            <person name="Bloem J."/>
            <person name="Labutti K."/>
            <person name="Salamov A."/>
            <person name="Andreopoulos B."/>
            <person name="Baker S."/>
            <person name="Barry K."/>
            <person name="Bills G."/>
            <person name="Bluhm B."/>
            <person name="Cannon C."/>
            <person name="Castanera R."/>
            <person name="Culley D."/>
            <person name="Daum C."/>
            <person name="Ezra D."/>
            <person name="Gonzalez J."/>
            <person name="Henrissat B."/>
            <person name="Kuo A."/>
            <person name="Liang C."/>
            <person name="Lipzen A."/>
            <person name="Lutzoni F."/>
            <person name="Magnuson J."/>
            <person name="Mondo S."/>
            <person name="Nolan M."/>
            <person name="Ohm R."/>
            <person name="Pangilinan J."/>
            <person name="Park H.-J."/>
            <person name="Ramirez L."/>
            <person name="Alfaro M."/>
            <person name="Sun H."/>
            <person name="Tritt A."/>
            <person name="Yoshinaga Y."/>
            <person name="Zwiers L.-H."/>
            <person name="Turgeon B."/>
            <person name="Goodwin S."/>
            <person name="Spatafora J."/>
            <person name="Crous P."/>
            <person name="Grigoriev I."/>
        </authorList>
    </citation>
    <scope>NUCLEOTIDE SEQUENCE</scope>
    <source>
        <strain evidence="3">CBS 101060</strain>
    </source>
</reference>
<dbReference type="Proteomes" id="UP000799429">
    <property type="component" value="Unassembled WGS sequence"/>
</dbReference>
<name>A0A9P4SC09_9PEZI</name>
<dbReference type="PANTHER" id="PTHR31836:SF28">
    <property type="entry name" value="SRCR DOMAIN-CONTAINING PROTEIN-RELATED"/>
    <property type="match status" value="1"/>
</dbReference>
<dbReference type="CDD" id="cd22191">
    <property type="entry name" value="DPBB_RlpA_EXP_N-like"/>
    <property type="match status" value="1"/>
</dbReference>
<dbReference type="InterPro" id="IPR036908">
    <property type="entry name" value="RlpA-like_sf"/>
</dbReference>
<dbReference type="SUPFAM" id="SSF50685">
    <property type="entry name" value="Barwin-like endoglucanases"/>
    <property type="match status" value="1"/>
</dbReference>
<sequence length="146" mass="15288">MRFSVSSFLAFMPFTTVLAAPLEATKTNVSNATHVEVARQAHTQGTATFFFQNGGIGSCGEQHSDNEFLVAMASSFNNEFCGRGIIVTNINGGQGNGNQVSARIVDTCPSCASNDLDLSVGAFSALTNGDLDLGVIAIDCIFMPVV</sequence>
<dbReference type="OrthoDB" id="623670at2759"/>
<proteinExistence type="predicted"/>
<dbReference type="Gene3D" id="2.40.40.10">
    <property type="entry name" value="RlpA-like domain"/>
    <property type="match status" value="1"/>
</dbReference>